<protein>
    <submittedName>
        <fullName evidence="1">Uncharacterized protein</fullName>
    </submittedName>
</protein>
<accession>A0A0A8ZT99</accession>
<sequence length="11" mass="1334">MSIWLQIEKSV</sequence>
<reference evidence="1" key="2">
    <citation type="journal article" date="2015" name="Data Brief">
        <title>Shoot transcriptome of the giant reed, Arundo donax.</title>
        <authorList>
            <person name="Barrero R.A."/>
            <person name="Guerrero F.D."/>
            <person name="Moolhuijzen P."/>
            <person name="Goolsby J.A."/>
            <person name="Tidwell J."/>
            <person name="Bellgard S.E."/>
            <person name="Bellgard M.I."/>
        </authorList>
    </citation>
    <scope>NUCLEOTIDE SEQUENCE</scope>
    <source>
        <tissue evidence="1">Shoot tissue taken approximately 20 cm above the soil surface</tissue>
    </source>
</reference>
<proteinExistence type="predicted"/>
<dbReference type="EMBL" id="GBRH01257890">
    <property type="protein sequence ID" value="JAD40005.1"/>
    <property type="molecule type" value="Transcribed_RNA"/>
</dbReference>
<organism evidence="1">
    <name type="scientific">Arundo donax</name>
    <name type="common">Giant reed</name>
    <name type="synonym">Donax arundinaceus</name>
    <dbReference type="NCBI Taxonomy" id="35708"/>
    <lineage>
        <taxon>Eukaryota</taxon>
        <taxon>Viridiplantae</taxon>
        <taxon>Streptophyta</taxon>
        <taxon>Embryophyta</taxon>
        <taxon>Tracheophyta</taxon>
        <taxon>Spermatophyta</taxon>
        <taxon>Magnoliopsida</taxon>
        <taxon>Liliopsida</taxon>
        <taxon>Poales</taxon>
        <taxon>Poaceae</taxon>
        <taxon>PACMAD clade</taxon>
        <taxon>Arundinoideae</taxon>
        <taxon>Arundineae</taxon>
        <taxon>Arundo</taxon>
    </lineage>
</organism>
<reference evidence="1" key="1">
    <citation type="submission" date="2014-09" db="EMBL/GenBank/DDBJ databases">
        <authorList>
            <person name="Magalhaes I.L.F."/>
            <person name="Oliveira U."/>
            <person name="Santos F.R."/>
            <person name="Vidigal T.H.D.A."/>
            <person name="Brescovit A.D."/>
            <person name="Santos A.J."/>
        </authorList>
    </citation>
    <scope>NUCLEOTIDE SEQUENCE</scope>
    <source>
        <tissue evidence="1">Shoot tissue taken approximately 20 cm above the soil surface</tissue>
    </source>
</reference>
<name>A0A0A8ZT99_ARUDO</name>
<evidence type="ECO:0000313" key="1">
    <source>
        <dbReference type="EMBL" id="JAD40005.1"/>
    </source>
</evidence>